<dbReference type="InterPro" id="IPR007331">
    <property type="entry name" value="Htaa"/>
</dbReference>
<dbReference type="Proteomes" id="UP000624709">
    <property type="component" value="Unassembled WGS sequence"/>
</dbReference>
<sequence length="136" mass="14058">MRYVRVIAAGTCEATGGAVLGADDVITFPLLDAAQVDGGWRLDFGGEVRFAAHHGALDVTLAGLRLDLGPDAGALSITAGDRRLTIAELAPAERDDTLRRQALPASLTEAGIPVFGNVYPAGTDLAPFDVDVAIDS</sequence>
<organism evidence="2 3">
    <name type="scientific">Actinoplanes palleronii</name>
    <dbReference type="NCBI Taxonomy" id="113570"/>
    <lineage>
        <taxon>Bacteria</taxon>
        <taxon>Bacillati</taxon>
        <taxon>Actinomycetota</taxon>
        <taxon>Actinomycetes</taxon>
        <taxon>Micromonosporales</taxon>
        <taxon>Micromonosporaceae</taxon>
        <taxon>Actinoplanes</taxon>
    </lineage>
</organism>
<evidence type="ECO:0000313" key="3">
    <source>
        <dbReference type="Proteomes" id="UP000624709"/>
    </source>
</evidence>
<feature type="domain" description="Htaa" evidence="1">
    <location>
        <begin position="3"/>
        <end position="130"/>
    </location>
</feature>
<comment type="caution">
    <text evidence="2">The sequence shown here is derived from an EMBL/GenBank/DDBJ whole genome shotgun (WGS) entry which is preliminary data.</text>
</comment>
<accession>A0ABQ4BIX7</accession>
<evidence type="ECO:0000313" key="2">
    <source>
        <dbReference type="EMBL" id="GIE70557.1"/>
    </source>
</evidence>
<protein>
    <recommendedName>
        <fullName evidence="1">Htaa domain-containing protein</fullName>
    </recommendedName>
</protein>
<reference evidence="2 3" key="1">
    <citation type="submission" date="2021-01" db="EMBL/GenBank/DDBJ databases">
        <title>Whole genome shotgun sequence of Actinoplanes palleronii NBRC 14916.</title>
        <authorList>
            <person name="Komaki H."/>
            <person name="Tamura T."/>
        </authorList>
    </citation>
    <scope>NUCLEOTIDE SEQUENCE [LARGE SCALE GENOMIC DNA]</scope>
    <source>
        <strain evidence="2 3">NBRC 14916</strain>
    </source>
</reference>
<dbReference type="Pfam" id="PF04213">
    <property type="entry name" value="HtaA"/>
    <property type="match status" value="1"/>
</dbReference>
<dbReference type="EMBL" id="BOMS01000107">
    <property type="protein sequence ID" value="GIE70557.1"/>
    <property type="molecule type" value="Genomic_DNA"/>
</dbReference>
<gene>
    <name evidence="2" type="ORF">Apa02nite_066650</name>
</gene>
<name>A0ABQ4BIX7_9ACTN</name>
<proteinExistence type="predicted"/>
<evidence type="ECO:0000259" key="1">
    <source>
        <dbReference type="Pfam" id="PF04213"/>
    </source>
</evidence>
<keyword evidence="3" id="KW-1185">Reference proteome</keyword>